<dbReference type="Gene3D" id="1.10.340.70">
    <property type="match status" value="1"/>
</dbReference>
<dbReference type="EC" id="2.7.7.49" evidence="1"/>
<feature type="domain" description="Integrase zinc-binding" evidence="2">
    <location>
        <begin position="103"/>
        <end position="140"/>
    </location>
</feature>
<dbReference type="InterPro" id="IPR050951">
    <property type="entry name" value="Retrovirus_Pol_polyprotein"/>
</dbReference>
<sequence length="301" mass="34505">MIADALSRAPLFDPPESDDVAITDIQQISASPPLPGLIKFSTISEVAKTDPNYCAVVQALQNGLGKKELPLGHPARLYSNVWDELLLDNEFQVLLYHQRVSLHMQHQGITKTRELARQLYYWPGLMNAISSLISNCPECLHLLPSQPREPMTQAKVSKPFEAISVDLFEVKGLHYVTMVNRYSSWTCVALLRKRDTTSVTKVLDAWPLKPSIVENARKYVNNTNERTRNRYNLRTRYLPPLQTNSKVLVQNPRTRRWDSTGIIMNKRANGHSYKVEINGTCQPRNRIFLKPLPQKRVRFKM</sequence>
<feature type="non-terminal residue" evidence="3">
    <location>
        <position position="301"/>
    </location>
</feature>
<dbReference type="Proteomes" id="UP000318571">
    <property type="component" value="Chromosome 2"/>
</dbReference>
<dbReference type="InterPro" id="IPR041588">
    <property type="entry name" value="Integrase_H2C2"/>
</dbReference>
<evidence type="ECO:0000313" key="3">
    <source>
        <dbReference type="EMBL" id="TRY75822.1"/>
    </source>
</evidence>
<evidence type="ECO:0000256" key="1">
    <source>
        <dbReference type="ARBA" id="ARBA00012493"/>
    </source>
</evidence>
<name>A0A553PDR8_TIGCA</name>
<dbReference type="PANTHER" id="PTHR37984">
    <property type="entry name" value="PROTEIN CBG26694"/>
    <property type="match status" value="1"/>
</dbReference>
<dbReference type="GO" id="GO:0003964">
    <property type="term" value="F:RNA-directed DNA polymerase activity"/>
    <property type="evidence" value="ECO:0007669"/>
    <property type="project" value="UniProtKB-EC"/>
</dbReference>
<organism evidence="3 4">
    <name type="scientific">Tigriopus californicus</name>
    <name type="common">Marine copepod</name>
    <dbReference type="NCBI Taxonomy" id="6832"/>
    <lineage>
        <taxon>Eukaryota</taxon>
        <taxon>Metazoa</taxon>
        <taxon>Ecdysozoa</taxon>
        <taxon>Arthropoda</taxon>
        <taxon>Crustacea</taxon>
        <taxon>Multicrustacea</taxon>
        <taxon>Hexanauplia</taxon>
        <taxon>Copepoda</taxon>
        <taxon>Harpacticoida</taxon>
        <taxon>Harpacticidae</taxon>
        <taxon>Tigriopus</taxon>
    </lineage>
</organism>
<dbReference type="STRING" id="6832.A0A553PDR8"/>
<accession>A0A553PDR8</accession>
<keyword evidence="4" id="KW-1185">Reference proteome</keyword>
<dbReference type="PANTHER" id="PTHR37984:SF7">
    <property type="entry name" value="INTEGRASE CATALYTIC DOMAIN-CONTAINING PROTEIN"/>
    <property type="match status" value="1"/>
</dbReference>
<proteinExistence type="predicted"/>
<dbReference type="Pfam" id="PF17921">
    <property type="entry name" value="Integrase_H2C2"/>
    <property type="match status" value="1"/>
</dbReference>
<evidence type="ECO:0000259" key="2">
    <source>
        <dbReference type="Pfam" id="PF17921"/>
    </source>
</evidence>
<dbReference type="AlphaFoldDB" id="A0A553PDR8"/>
<gene>
    <name evidence="3" type="ORF">TCAL_11862</name>
</gene>
<reference evidence="3 4" key="1">
    <citation type="journal article" date="2018" name="Nat. Ecol. Evol.">
        <title>Genomic signatures of mitonuclear coevolution across populations of Tigriopus californicus.</title>
        <authorList>
            <person name="Barreto F.S."/>
            <person name="Watson E.T."/>
            <person name="Lima T.G."/>
            <person name="Willett C.S."/>
            <person name="Edmands S."/>
            <person name="Li W."/>
            <person name="Burton R.S."/>
        </authorList>
    </citation>
    <scope>NUCLEOTIDE SEQUENCE [LARGE SCALE GENOMIC DNA]</scope>
    <source>
        <strain evidence="3 4">San Diego</strain>
    </source>
</reference>
<dbReference type="EMBL" id="VCGU01000005">
    <property type="protein sequence ID" value="TRY75822.1"/>
    <property type="molecule type" value="Genomic_DNA"/>
</dbReference>
<comment type="caution">
    <text evidence="3">The sequence shown here is derived from an EMBL/GenBank/DDBJ whole genome shotgun (WGS) entry which is preliminary data.</text>
</comment>
<evidence type="ECO:0000313" key="4">
    <source>
        <dbReference type="Proteomes" id="UP000318571"/>
    </source>
</evidence>
<protein>
    <recommendedName>
        <fullName evidence="1">RNA-directed DNA polymerase</fullName>
        <ecNumber evidence="1">2.7.7.49</ecNumber>
    </recommendedName>
</protein>